<reference evidence="1 2" key="1">
    <citation type="journal article" date="2020" name="Phytopathology">
        <title>Genome Sequence Resources of Colletotrichum truncatum, C. plurivorum, C. musicola, and C. sojae: Four Species Pathogenic to Soybean (Glycine max).</title>
        <authorList>
            <person name="Rogerio F."/>
            <person name="Boufleur T.R."/>
            <person name="Ciampi-Guillardi M."/>
            <person name="Sukno S.A."/>
            <person name="Thon M.R."/>
            <person name="Massola Junior N.S."/>
            <person name="Baroncelli R."/>
        </authorList>
    </citation>
    <scope>NUCLEOTIDE SEQUENCE [LARGE SCALE GENOMIC DNA]</scope>
    <source>
        <strain evidence="1 2">CMES1059</strain>
    </source>
</reference>
<dbReference type="EMBL" id="VUJX02000001">
    <property type="protein sequence ID" value="KAL0943040.1"/>
    <property type="molecule type" value="Genomic_DNA"/>
</dbReference>
<organism evidence="1 2">
    <name type="scientific">Colletotrichum truncatum</name>
    <name type="common">Anthracnose fungus</name>
    <name type="synonym">Colletotrichum capsici</name>
    <dbReference type="NCBI Taxonomy" id="5467"/>
    <lineage>
        <taxon>Eukaryota</taxon>
        <taxon>Fungi</taxon>
        <taxon>Dikarya</taxon>
        <taxon>Ascomycota</taxon>
        <taxon>Pezizomycotina</taxon>
        <taxon>Sordariomycetes</taxon>
        <taxon>Hypocreomycetidae</taxon>
        <taxon>Glomerellales</taxon>
        <taxon>Glomerellaceae</taxon>
        <taxon>Colletotrichum</taxon>
        <taxon>Colletotrichum truncatum species complex</taxon>
    </lineage>
</organism>
<protein>
    <submittedName>
        <fullName evidence="1">DNA repair protein</fullName>
    </submittedName>
</protein>
<gene>
    <name evidence="1" type="ORF">CTRU02_200926</name>
</gene>
<comment type="caution">
    <text evidence="1">The sequence shown here is derived from an EMBL/GenBank/DDBJ whole genome shotgun (WGS) entry which is preliminary data.</text>
</comment>
<accession>A0ACC3ZG06</accession>
<keyword evidence="2" id="KW-1185">Reference proteome</keyword>
<sequence length="344" mass="40113">MPQSQFVPARNSRHRVAVIALFRALIREGRGITLPQDVCRKGKSPVSELIKRGFKRNKSEVSPRLVFAALSAGYKFLTFFKNAQTQGSNEHDEIITYLREKNEMIARAEANRRPQWKPRELKPDHKPLLKKISKPNEPPVYVSPIFPRPRDSFEGRRKIPHIVASASGHIFLRHKGPQPYAVSNLLRRKQARKVRFTAHLLDIENENWEFATEEDNWEKLVNQALGKKPSRKPRMDPWAASYAESVNESYRNLVISMNRFREDEVAKGRALIEAVKGEEKLLEQEVLEAKQYGVRIVPTDSEKIQPYIAYRKVRKTRRHVGFRRRKVKRWQSRFIGLEPTPIRV</sequence>
<name>A0ACC3ZG06_COLTU</name>
<proteinExistence type="predicted"/>
<evidence type="ECO:0000313" key="2">
    <source>
        <dbReference type="Proteomes" id="UP000805649"/>
    </source>
</evidence>
<evidence type="ECO:0000313" key="1">
    <source>
        <dbReference type="EMBL" id="KAL0943040.1"/>
    </source>
</evidence>
<dbReference type="Proteomes" id="UP000805649">
    <property type="component" value="Unassembled WGS sequence"/>
</dbReference>